<protein>
    <submittedName>
        <fullName evidence="2">F420-0:gamma-glutamyl ligase</fullName>
    </submittedName>
</protein>
<accession>A0A4R2LHS8</accession>
<dbReference type="AlphaFoldDB" id="A0A4R2LHS8"/>
<proteinExistence type="predicted"/>
<gene>
    <name evidence="2" type="ORF">EV212_106102</name>
</gene>
<name>A0A4R2LHS8_9FIRM</name>
<dbReference type="SUPFAM" id="SSF144010">
    <property type="entry name" value="CofE-like"/>
    <property type="match status" value="1"/>
</dbReference>
<sequence length="267" mass="30087">MDYWYEGNLNESANRREKNGSVYYIRGVRKVNGQRMERYGVQTHFVEEGESYIRLIQDYVLPLYQPGDILSISEKVISMCQENTVHMEDVKVGWLARFLSRFGHRTKSGIGVTEPHKLQLAINMRGSVRVLFAAIMGVLGKLVGKRGLFYEILGVEIAGIDGFYDHSAFEPYHQMATLTPKNPDRVCRRIEEKTGIPAMIVDANDIDVVILGKAPSLKGIPDKLLRAYIGDNPAGQDDECTPFILIRDIGSAQPEKYVPKKAIHVES</sequence>
<keyword evidence="2" id="KW-0436">Ligase</keyword>
<dbReference type="Gene3D" id="3.30.1330.100">
    <property type="entry name" value="CofE-like"/>
    <property type="match status" value="1"/>
</dbReference>
<dbReference type="InterPro" id="IPR002847">
    <property type="entry name" value="F420-0_gamma-glut_ligase-dom"/>
</dbReference>
<dbReference type="EMBL" id="SLXA01000006">
    <property type="protein sequence ID" value="TCO84675.1"/>
    <property type="molecule type" value="Genomic_DNA"/>
</dbReference>
<reference evidence="2 3" key="1">
    <citation type="submission" date="2019-03" db="EMBL/GenBank/DDBJ databases">
        <title>Genomic Encyclopedia of Type Strains, Phase IV (KMG-IV): sequencing the most valuable type-strain genomes for metagenomic binning, comparative biology and taxonomic classification.</title>
        <authorList>
            <person name="Goeker M."/>
        </authorList>
    </citation>
    <scope>NUCLEOTIDE SEQUENCE [LARGE SCALE GENOMIC DNA]</scope>
    <source>
        <strain evidence="2 3">DSM 28559</strain>
    </source>
</reference>
<evidence type="ECO:0000259" key="1">
    <source>
        <dbReference type="Pfam" id="PF01996"/>
    </source>
</evidence>
<organism evidence="2 3">
    <name type="scientific">Frisingicoccus caecimuris</name>
    <dbReference type="NCBI Taxonomy" id="1796636"/>
    <lineage>
        <taxon>Bacteria</taxon>
        <taxon>Bacillati</taxon>
        <taxon>Bacillota</taxon>
        <taxon>Clostridia</taxon>
        <taxon>Lachnospirales</taxon>
        <taxon>Lachnospiraceae</taxon>
        <taxon>Frisingicoccus</taxon>
    </lineage>
</organism>
<evidence type="ECO:0000313" key="3">
    <source>
        <dbReference type="Proteomes" id="UP000295711"/>
    </source>
</evidence>
<dbReference type="RefSeq" id="WP_132091404.1">
    <property type="nucleotide sequence ID" value="NZ_JANKAQ010000008.1"/>
</dbReference>
<feature type="domain" description="Coenzyme F420:L-glutamate ligase-like" evidence="1">
    <location>
        <begin position="40"/>
        <end position="193"/>
    </location>
</feature>
<dbReference type="Proteomes" id="UP000295711">
    <property type="component" value="Unassembled WGS sequence"/>
</dbReference>
<comment type="caution">
    <text evidence="2">The sequence shown here is derived from an EMBL/GenBank/DDBJ whole genome shotgun (WGS) entry which is preliminary data.</text>
</comment>
<dbReference type="Pfam" id="PF01996">
    <property type="entry name" value="F420_ligase"/>
    <property type="match status" value="1"/>
</dbReference>
<dbReference type="GO" id="GO:0016874">
    <property type="term" value="F:ligase activity"/>
    <property type="evidence" value="ECO:0007669"/>
    <property type="project" value="UniProtKB-KW"/>
</dbReference>
<dbReference type="OrthoDB" id="9763290at2"/>
<evidence type="ECO:0000313" key="2">
    <source>
        <dbReference type="EMBL" id="TCO84675.1"/>
    </source>
</evidence>
<keyword evidence="3" id="KW-1185">Reference proteome</keyword>